<keyword evidence="2" id="KW-0233">DNA recombination</keyword>
<dbReference type="PROSITE" id="PS51898">
    <property type="entry name" value="TYR_RECOMBINASE"/>
    <property type="match status" value="1"/>
</dbReference>
<dbReference type="SUPFAM" id="SSF56349">
    <property type="entry name" value="DNA breaking-rejoining enzymes"/>
    <property type="match status" value="1"/>
</dbReference>
<evidence type="ECO:0000256" key="2">
    <source>
        <dbReference type="ARBA" id="ARBA00023172"/>
    </source>
</evidence>
<evidence type="ECO:0000313" key="8">
    <source>
        <dbReference type="Proteomes" id="UP000185568"/>
    </source>
</evidence>
<dbReference type="OrthoDB" id="107900at2"/>
<gene>
    <name evidence="7" type="ORF">BTO30_02895</name>
</gene>
<dbReference type="InterPro" id="IPR025269">
    <property type="entry name" value="SAM-like_dom"/>
</dbReference>
<proteinExistence type="predicted"/>
<evidence type="ECO:0000259" key="6">
    <source>
        <dbReference type="PROSITE" id="PS51900"/>
    </source>
</evidence>
<keyword evidence="8" id="KW-1185">Reference proteome</keyword>
<organism evidence="7 8">
    <name type="scientific">Domibacillus antri</name>
    <dbReference type="NCBI Taxonomy" id="1714264"/>
    <lineage>
        <taxon>Bacteria</taxon>
        <taxon>Bacillati</taxon>
        <taxon>Bacillota</taxon>
        <taxon>Bacilli</taxon>
        <taxon>Bacillales</taxon>
        <taxon>Bacillaceae</taxon>
        <taxon>Domibacillus</taxon>
    </lineage>
</organism>
<dbReference type="PANTHER" id="PTHR30349">
    <property type="entry name" value="PHAGE INTEGRASE-RELATED"/>
    <property type="match status" value="1"/>
</dbReference>
<sequence>MSDERSIKRRRTKVEKRANDSTDIQPMALEPAFHYFITAKIGEGIRDRTRDDYSNTWRYFTGWLAEENYDVTYVHEITTEICRTYIHYVTVEAPRYKGHKYIQTDQGKGLSAATINMRIRGLKVAFNFWYREGFVRKNPMDNIRCQKVDEDKIKSFTDEQVEALLGACDQRSYVGFRDYVFQWTLLDTAMRMNELLSLKPEDIDIKTRSVTLAARFNKNRRVRIIPLSAETVKLLMELIDENRIHFPHAEKVFLSCYGDEVQDTQMNKRLKYYGDITGVGKEIRSTAHTWRHTAARNYILNGGDPYTLMRLLGHSSINMTRRYVQMTADDVRIKHDQFSPVKKFRTRLR</sequence>
<evidence type="ECO:0008006" key="9">
    <source>
        <dbReference type="Google" id="ProtNLM"/>
    </source>
</evidence>
<dbReference type="InterPro" id="IPR011010">
    <property type="entry name" value="DNA_brk_join_enz"/>
</dbReference>
<evidence type="ECO:0000313" key="7">
    <source>
        <dbReference type="EMBL" id="OLN23700.1"/>
    </source>
</evidence>
<dbReference type="Proteomes" id="UP000185568">
    <property type="component" value="Unassembled WGS sequence"/>
</dbReference>
<dbReference type="CDD" id="cd00397">
    <property type="entry name" value="DNA_BRE_C"/>
    <property type="match status" value="1"/>
</dbReference>
<dbReference type="STRING" id="1714264.BTO30_02895"/>
<comment type="caution">
    <text evidence="7">The sequence shown here is derived from an EMBL/GenBank/DDBJ whole genome shotgun (WGS) entry which is preliminary data.</text>
</comment>
<dbReference type="InterPro" id="IPR013762">
    <property type="entry name" value="Integrase-like_cat_sf"/>
</dbReference>
<dbReference type="Gene3D" id="1.10.443.10">
    <property type="entry name" value="Intergrase catalytic core"/>
    <property type="match status" value="1"/>
</dbReference>
<dbReference type="InterPro" id="IPR050090">
    <property type="entry name" value="Tyrosine_recombinase_XerCD"/>
</dbReference>
<dbReference type="Pfam" id="PF13102">
    <property type="entry name" value="Phage_int_SAM_5"/>
    <property type="match status" value="1"/>
</dbReference>
<protein>
    <recommendedName>
        <fullName evidence="9">Integrase</fullName>
    </recommendedName>
</protein>
<dbReference type="Gene3D" id="1.10.150.130">
    <property type="match status" value="1"/>
</dbReference>
<dbReference type="GO" id="GO:0006310">
    <property type="term" value="P:DNA recombination"/>
    <property type="evidence" value="ECO:0007669"/>
    <property type="project" value="UniProtKB-KW"/>
</dbReference>
<dbReference type="InterPro" id="IPR010998">
    <property type="entry name" value="Integrase_recombinase_N"/>
</dbReference>
<reference evidence="7 8" key="1">
    <citation type="submission" date="2016-12" db="EMBL/GenBank/DDBJ databases">
        <title>Domibacillus antri genome sequencing.</title>
        <authorList>
            <person name="Verma A."/>
            <person name="Krishnamurthi S."/>
        </authorList>
    </citation>
    <scope>NUCLEOTIDE SEQUENCE [LARGE SCALE GENOMIC DNA]</scope>
    <source>
        <strain evidence="7 8">XD80</strain>
    </source>
</reference>
<dbReference type="InterPro" id="IPR044068">
    <property type="entry name" value="CB"/>
</dbReference>
<evidence type="ECO:0000256" key="3">
    <source>
        <dbReference type="PROSITE-ProRule" id="PRU01248"/>
    </source>
</evidence>
<evidence type="ECO:0000259" key="5">
    <source>
        <dbReference type="PROSITE" id="PS51898"/>
    </source>
</evidence>
<dbReference type="InterPro" id="IPR002104">
    <property type="entry name" value="Integrase_catalytic"/>
</dbReference>
<accession>A0A1Q8Q8P6</accession>
<feature type="domain" description="Core-binding (CB)" evidence="6">
    <location>
        <begin position="27"/>
        <end position="130"/>
    </location>
</feature>
<dbReference type="GO" id="GO:0015074">
    <property type="term" value="P:DNA integration"/>
    <property type="evidence" value="ECO:0007669"/>
    <property type="project" value="InterPro"/>
</dbReference>
<name>A0A1Q8Q8P6_9BACI</name>
<dbReference type="RefSeq" id="WP_075397221.1">
    <property type="nucleotide sequence ID" value="NZ_MSDU01000005.1"/>
</dbReference>
<dbReference type="AlphaFoldDB" id="A0A1Q8Q8P6"/>
<dbReference type="PROSITE" id="PS51900">
    <property type="entry name" value="CB"/>
    <property type="match status" value="1"/>
</dbReference>
<dbReference type="GO" id="GO:0003677">
    <property type="term" value="F:DNA binding"/>
    <property type="evidence" value="ECO:0007669"/>
    <property type="project" value="UniProtKB-UniRule"/>
</dbReference>
<dbReference type="Pfam" id="PF00589">
    <property type="entry name" value="Phage_integrase"/>
    <property type="match status" value="1"/>
</dbReference>
<evidence type="ECO:0000256" key="4">
    <source>
        <dbReference type="SAM" id="MobiDB-lite"/>
    </source>
</evidence>
<feature type="domain" description="Tyr recombinase" evidence="5">
    <location>
        <begin position="151"/>
        <end position="336"/>
    </location>
</feature>
<evidence type="ECO:0000256" key="1">
    <source>
        <dbReference type="ARBA" id="ARBA00023125"/>
    </source>
</evidence>
<keyword evidence="1 3" id="KW-0238">DNA-binding</keyword>
<dbReference type="EMBL" id="MSDU01000005">
    <property type="protein sequence ID" value="OLN23700.1"/>
    <property type="molecule type" value="Genomic_DNA"/>
</dbReference>
<feature type="region of interest" description="Disordered" evidence="4">
    <location>
        <begin position="1"/>
        <end position="21"/>
    </location>
</feature>